<dbReference type="AlphaFoldDB" id="A0A8B7XY85"/>
<dbReference type="PANTHER" id="PTHR15430">
    <property type="entry name" value="GLOMULIN"/>
    <property type="match status" value="1"/>
</dbReference>
<dbReference type="InterPro" id="IPR019516">
    <property type="entry name" value="Glomulin/ALF4"/>
</dbReference>
<sequence>MAVNLRKSFQPFSGRSAQSLKSSHDEVYGLLSTIKGSVKAGSKQLRDVVSDGQYKGLVEYIAWDLLPILGPHLSHKEKNEEIYNDCVQIVLRLAELGNPKEMFIGILEQLDRFLDSLVHNDLLEPLQTVIRRLGLAKPLYYNQLLTSLYSHMERLSVPSVNGMGAMERRLIGQDADYSKMETTTLVLLEFLVPMVRDIEAALVTKQLSHTPKEIKEIEATRTEIMKFVLNILDHPLIAIEFKYQDDADEEAAEMEELGISEEARQRVIPRQEEFSLSKKAAEQCMLYLDLMGCSFSYLLLYASQHPVNLDTLSEKLKRNALKEQGEEVKDETLPVLGLSCFSYMVLVEGYQTNRMPSVYSAVYMMQIMMPYIEAMLRRTEEPILCKGLELLRSLVDRLDDLSLNSSVIDIKGNYLQVSECLVQIMVYCSSKLLRRMSVAIVVPYMNRFDWKGRHHMLRSLLSTTRHPGARGILIGQIKEYIHITLQCDEKNSWFIGRRFADLCSMVFRLDHGIRTDLLHSADKEIASLNFLRYLLLRDSGAEHLIGIWLWIEMIQEGYLNPLQTCLSMSLSHYRLKVDSTKKEIQEARLSNKHLTGKLTVAGKEYPPMPLDEQVKVLENSLYTIELIDCVLSRVNEIIAAGKNPQPAEGVTVRSSSSGGMDGAGVDSVTMDT</sequence>
<dbReference type="OMA" id="TLCPMEH"/>
<dbReference type="KEGG" id="aplc:110976350"/>
<dbReference type="Pfam" id="PF08568">
    <property type="entry name" value="Kinetochor_Ybp2"/>
    <property type="match status" value="1"/>
</dbReference>
<dbReference type="Proteomes" id="UP000694845">
    <property type="component" value="Unplaced"/>
</dbReference>
<dbReference type="SUPFAM" id="SSF48371">
    <property type="entry name" value="ARM repeat"/>
    <property type="match status" value="1"/>
</dbReference>
<proteinExistence type="predicted"/>
<dbReference type="OrthoDB" id="619536at2759"/>
<dbReference type="GO" id="GO:0055105">
    <property type="term" value="F:ubiquitin-protein transferase inhibitor activity"/>
    <property type="evidence" value="ECO:0007669"/>
    <property type="project" value="TreeGrafter"/>
</dbReference>
<keyword evidence="2" id="KW-1185">Reference proteome</keyword>
<organism evidence="2 3">
    <name type="scientific">Acanthaster planci</name>
    <name type="common">Crown-of-thorns starfish</name>
    <dbReference type="NCBI Taxonomy" id="133434"/>
    <lineage>
        <taxon>Eukaryota</taxon>
        <taxon>Metazoa</taxon>
        <taxon>Echinodermata</taxon>
        <taxon>Eleutherozoa</taxon>
        <taxon>Asterozoa</taxon>
        <taxon>Asteroidea</taxon>
        <taxon>Valvatacea</taxon>
        <taxon>Valvatida</taxon>
        <taxon>Acanthasteridae</taxon>
        <taxon>Acanthaster</taxon>
    </lineage>
</organism>
<reference evidence="3" key="1">
    <citation type="submission" date="2025-08" db="UniProtKB">
        <authorList>
            <consortium name="RefSeq"/>
        </authorList>
    </citation>
    <scope>IDENTIFICATION</scope>
</reference>
<dbReference type="GeneID" id="110976350"/>
<dbReference type="GO" id="GO:0005737">
    <property type="term" value="C:cytoplasm"/>
    <property type="evidence" value="ECO:0007669"/>
    <property type="project" value="TreeGrafter"/>
</dbReference>
<feature type="region of interest" description="Disordered" evidence="1">
    <location>
        <begin position="645"/>
        <end position="672"/>
    </location>
</feature>
<dbReference type="RefSeq" id="XP_022085227.1">
    <property type="nucleotide sequence ID" value="XM_022229535.1"/>
</dbReference>
<evidence type="ECO:0000256" key="1">
    <source>
        <dbReference type="SAM" id="MobiDB-lite"/>
    </source>
</evidence>
<name>A0A8B7XY85_ACAPL</name>
<dbReference type="PANTHER" id="PTHR15430:SF1">
    <property type="entry name" value="GLOMULIN"/>
    <property type="match status" value="1"/>
</dbReference>
<gene>
    <name evidence="3" type="primary">LOC110976350</name>
</gene>
<dbReference type="InterPro" id="IPR016024">
    <property type="entry name" value="ARM-type_fold"/>
</dbReference>
<accession>A0A8B7XY85</accession>
<dbReference type="InterPro" id="IPR013877">
    <property type="entry name" value="YAP-bd/ALF4/Glomulin"/>
</dbReference>
<protein>
    <submittedName>
        <fullName evidence="3">Glomulin-like</fullName>
    </submittedName>
</protein>
<evidence type="ECO:0000313" key="3">
    <source>
        <dbReference type="RefSeq" id="XP_022085227.1"/>
    </source>
</evidence>
<evidence type="ECO:0000313" key="2">
    <source>
        <dbReference type="Proteomes" id="UP000694845"/>
    </source>
</evidence>